<evidence type="ECO:0000256" key="3">
    <source>
        <dbReference type="ARBA" id="ARBA00023125"/>
    </source>
</evidence>
<evidence type="ECO:0000313" key="6">
    <source>
        <dbReference type="EMBL" id="MBA9078754.1"/>
    </source>
</evidence>
<evidence type="ECO:0000256" key="1">
    <source>
        <dbReference type="ARBA" id="ARBA00010923"/>
    </source>
</evidence>
<evidence type="ECO:0000259" key="5">
    <source>
        <dbReference type="Pfam" id="PF01420"/>
    </source>
</evidence>
<keyword evidence="6" id="KW-0378">Hydrolase</keyword>
<evidence type="ECO:0000313" key="7">
    <source>
        <dbReference type="Proteomes" id="UP000563094"/>
    </source>
</evidence>
<feature type="coiled-coil region" evidence="4">
    <location>
        <begin position="513"/>
        <end position="547"/>
    </location>
</feature>
<proteinExistence type="inferred from homology"/>
<sequence>MVLLEQFEQLTGHPKNAAKLKELVLQLAVQGKLTEAWRNQHPNVEPASELLKKIEAEKAQLVKEKKIRKEQPLETIQEEEITYDLPETWLWVRLGELGDWGAGATPSRGNSELYDGNINWYKSGELNNGIIDYDSEERITELALKKTSLRLNKPGDVLIAMYGATIGKTAILAVEGTTNQAVCACTCYSGLSNLYLHLLLKAYKSVFTDQGTGGAQPNISRIKIRTTPVPLPPLAEQEAIVARVEELMQKIEELEKGTLERIQLQKSLGEAALQALTTAPADELEQQWLFLKEHFQLLFTQEANVKKLRETILQLAVQGKLTSAWRQQNPTVQPAAQLLQQIQAEKAQLVKEKKIRKEESFYPLPSKEKLEVLPEGWNWYRFGELTINRDSERVPLSKSEREHRKGNFDYYGASGVIDKIDKYLFEKDLLLIGEDGANLINRSTPIAFIATGKYWVNNHAHVIDAIDFRILRYLEVYINSINLESYITGMAQPKMNQKYLNSIPVALPPLAEQEAIVAKVDQLMQMCDELENQLKQSNHQAEVLMQAVVQAALQPQEEPVLEA</sequence>
<dbReference type="InterPro" id="IPR051212">
    <property type="entry name" value="Type-I_RE_S_subunit"/>
</dbReference>
<dbReference type="CDD" id="cd17515">
    <property type="entry name" value="RMtype1_S_MjaORF132P_Sau1132ORF3780P-TRD1-CR1_like"/>
    <property type="match status" value="1"/>
</dbReference>
<dbReference type="Proteomes" id="UP000563094">
    <property type="component" value="Unassembled WGS sequence"/>
</dbReference>
<dbReference type="InterPro" id="IPR000055">
    <property type="entry name" value="Restrct_endonuc_typeI_TRD"/>
</dbReference>
<dbReference type="CDD" id="cd17262">
    <property type="entry name" value="RMtype1_S_Aco12261I-TRD2-CR2"/>
    <property type="match status" value="1"/>
</dbReference>
<dbReference type="EMBL" id="JACJIQ010000015">
    <property type="protein sequence ID" value="MBA9078754.1"/>
    <property type="molecule type" value="Genomic_DNA"/>
</dbReference>
<dbReference type="SUPFAM" id="SSF116734">
    <property type="entry name" value="DNA methylase specificity domain"/>
    <property type="match status" value="2"/>
</dbReference>
<keyword evidence="3" id="KW-0238">DNA-binding</keyword>
<dbReference type="EC" id="3.1.21.3" evidence="6"/>
<dbReference type="AlphaFoldDB" id="A0A839GGG3"/>
<dbReference type="PANTHER" id="PTHR43140:SF1">
    <property type="entry name" value="TYPE I RESTRICTION ENZYME ECOKI SPECIFICITY SUBUNIT"/>
    <property type="match status" value="1"/>
</dbReference>
<dbReference type="Gene3D" id="3.90.220.20">
    <property type="entry name" value="DNA methylase specificity domains"/>
    <property type="match status" value="2"/>
</dbReference>
<name>A0A839GGG3_9BACT</name>
<dbReference type="GO" id="GO:0009307">
    <property type="term" value="P:DNA restriction-modification system"/>
    <property type="evidence" value="ECO:0007669"/>
    <property type="project" value="UniProtKB-KW"/>
</dbReference>
<dbReference type="Pfam" id="PF01420">
    <property type="entry name" value="Methylase_S"/>
    <property type="match status" value="2"/>
</dbReference>
<dbReference type="PANTHER" id="PTHR43140">
    <property type="entry name" value="TYPE-1 RESTRICTION ENZYME ECOKI SPECIFICITY PROTEIN"/>
    <property type="match status" value="1"/>
</dbReference>
<dbReference type="RefSeq" id="WP_220483096.1">
    <property type="nucleotide sequence ID" value="NZ_JACJIQ010000015.1"/>
</dbReference>
<dbReference type="GO" id="GO:0009035">
    <property type="term" value="F:type I site-specific deoxyribonuclease activity"/>
    <property type="evidence" value="ECO:0007669"/>
    <property type="project" value="UniProtKB-EC"/>
</dbReference>
<keyword evidence="2" id="KW-0680">Restriction system</keyword>
<organism evidence="6 7">
    <name type="scientific">Rufibacter quisquiliarum</name>
    <dbReference type="NCBI Taxonomy" id="1549639"/>
    <lineage>
        <taxon>Bacteria</taxon>
        <taxon>Pseudomonadati</taxon>
        <taxon>Bacteroidota</taxon>
        <taxon>Cytophagia</taxon>
        <taxon>Cytophagales</taxon>
        <taxon>Hymenobacteraceae</taxon>
        <taxon>Rufibacter</taxon>
    </lineage>
</organism>
<evidence type="ECO:0000256" key="2">
    <source>
        <dbReference type="ARBA" id="ARBA00022747"/>
    </source>
</evidence>
<dbReference type="InterPro" id="IPR044946">
    <property type="entry name" value="Restrct_endonuc_typeI_TRD_sf"/>
</dbReference>
<feature type="domain" description="Type I restriction modification DNA specificity" evidence="5">
    <location>
        <begin position="374"/>
        <end position="536"/>
    </location>
</feature>
<keyword evidence="7" id="KW-1185">Reference proteome</keyword>
<keyword evidence="4" id="KW-0175">Coiled coil</keyword>
<dbReference type="GO" id="GO:0003677">
    <property type="term" value="F:DNA binding"/>
    <property type="evidence" value="ECO:0007669"/>
    <property type="project" value="UniProtKB-KW"/>
</dbReference>
<gene>
    <name evidence="6" type="ORF">FHS90_003484</name>
</gene>
<protein>
    <submittedName>
        <fullName evidence="6">Type I restriction enzyme S subunit</fullName>
        <ecNumber evidence="6">3.1.21.3</ecNumber>
    </submittedName>
</protein>
<feature type="domain" description="Type I restriction modification DNA specificity" evidence="5">
    <location>
        <begin position="86"/>
        <end position="263"/>
    </location>
</feature>
<evidence type="ECO:0000256" key="4">
    <source>
        <dbReference type="SAM" id="Coils"/>
    </source>
</evidence>
<accession>A0A839GGG3</accession>
<reference evidence="6 7" key="1">
    <citation type="submission" date="2020-08" db="EMBL/GenBank/DDBJ databases">
        <title>Genomic Encyclopedia of Type Strains, Phase IV (KMG-IV): sequencing the most valuable type-strain genomes for metagenomic binning, comparative biology and taxonomic classification.</title>
        <authorList>
            <person name="Goeker M."/>
        </authorList>
    </citation>
    <scope>NUCLEOTIDE SEQUENCE [LARGE SCALE GENOMIC DNA]</scope>
    <source>
        <strain evidence="6 7">DSM 29854</strain>
    </source>
</reference>
<comment type="similarity">
    <text evidence="1">Belongs to the type-I restriction system S methylase family.</text>
</comment>
<comment type="caution">
    <text evidence="6">The sequence shown here is derived from an EMBL/GenBank/DDBJ whole genome shotgun (WGS) entry which is preliminary data.</text>
</comment>